<evidence type="ECO:0000313" key="1">
    <source>
        <dbReference type="EMBL" id="EMF41013.1"/>
    </source>
</evidence>
<proteinExistence type="predicted"/>
<organism evidence="1 2">
    <name type="scientific">Leptospira interrogans serovar Lora str. TE 1992</name>
    <dbReference type="NCBI Taxonomy" id="1193028"/>
    <lineage>
        <taxon>Bacteria</taxon>
        <taxon>Pseudomonadati</taxon>
        <taxon>Spirochaetota</taxon>
        <taxon>Spirochaetia</taxon>
        <taxon>Leptospirales</taxon>
        <taxon>Leptospiraceae</taxon>
        <taxon>Leptospira</taxon>
    </lineage>
</organism>
<accession>M3DIE1</accession>
<dbReference type="EMBL" id="AKWW02000064">
    <property type="protein sequence ID" value="EMF41013.1"/>
    <property type="molecule type" value="Genomic_DNA"/>
</dbReference>
<protein>
    <submittedName>
        <fullName evidence="1">Uncharacterized protein</fullName>
    </submittedName>
</protein>
<sequence>MESKRRPTYFNQWNPLLEVWDLWLKENQISALEACLGFVGSITEIDRIVIGVDSKEHLTEVLSACRSNRFLSIPENIYSNDENLILPFNWKI</sequence>
<evidence type="ECO:0000313" key="2">
    <source>
        <dbReference type="Proteomes" id="UP000011754"/>
    </source>
</evidence>
<dbReference type="Proteomes" id="UP000011754">
    <property type="component" value="Unassembled WGS sequence"/>
</dbReference>
<reference evidence="1 2" key="1">
    <citation type="submission" date="2013-01" db="EMBL/GenBank/DDBJ databases">
        <authorList>
            <person name="Harkins D.M."/>
            <person name="Durkin A.S."/>
            <person name="Brinkac L.M."/>
            <person name="Haft D.H."/>
            <person name="Selengut J.D."/>
            <person name="Sanka R."/>
            <person name="DePew J."/>
            <person name="Purushe J."/>
            <person name="Hartskeerl R.A."/>
            <person name="Ahmed A."/>
            <person name="van der Linden H."/>
            <person name="Goris M.G.A."/>
            <person name="Vinetz J.M."/>
            <person name="Sutton G.G."/>
            <person name="Nierman W.C."/>
            <person name="Fouts D.E."/>
        </authorList>
    </citation>
    <scope>NUCLEOTIDE SEQUENCE [LARGE SCALE GENOMIC DNA]</scope>
    <source>
        <strain evidence="1 2">TE 1992</strain>
    </source>
</reference>
<gene>
    <name evidence="1" type="ORF">LEP1GSC067_3007</name>
</gene>
<name>M3DIE1_LEPIR</name>
<comment type="caution">
    <text evidence="1">The sequence shown here is derived from an EMBL/GenBank/DDBJ whole genome shotgun (WGS) entry which is preliminary data.</text>
</comment>
<dbReference type="AlphaFoldDB" id="M3DIE1"/>